<dbReference type="RefSeq" id="XP_056071712.1">
    <property type="nucleotide sequence ID" value="XM_056214445.1"/>
</dbReference>
<name>A0A9W8XMN1_9PLEO</name>
<reference evidence="1" key="1">
    <citation type="submission" date="2022-10" db="EMBL/GenBank/DDBJ databases">
        <title>Tapping the CABI collections for fungal endophytes: first genome assemblies for Collariella, Neodidymelliopsis, Ascochyta clinopodiicola, Didymella pomorum, Didymosphaeria variabile, Neocosmospora piperis and Neocucurbitaria cava.</title>
        <authorList>
            <person name="Hill R."/>
        </authorList>
    </citation>
    <scope>NUCLEOTIDE SEQUENCE</scope>
    <source>
        <strain evidence="1">IMI 356815</strain>
    </source>
</reference>
<protein>
    <submittedName>
        <fullName evidence="1">Uncharacterized protein</fullName>
    </submittedName>
</protein>
<evidence type="ECO:0000313" key="1">
    <source>
        <dbReference type="EMBL" id="KAJ4353938.1"/>
    </source>
</evidence>
<dbReference type="EMBL" id="JAPEUX010000004">
    <property type="protein sequence ID" value="KAJ4353938.1"/>
    <property type="molecule type" value="Genomic_DNA"/>
</dbReference>
<dbReference type="OrthoDB" id="4188844at2759"/>
<dbReference type="GeneID" id="80909200"/>
<organism evidence="1 2">
    <name type="scientific">Didymosphaeria variabile</name>
    <dbReference type="NCBI Taxonomy" id="1932322"/>
    <lineage>
        <taxon>Eukaryota</taxon>
        <taxon>Fungi</taxon>
        <taxon>Dikarya</taxon>
        <taxon>Ascomycota</taxon>
        <taxon>Pezizomycotina</taxon>
        <taxon>Dothideomycetes</taxon>
        <taxon>Pleosporomycetidae</taxon>
        <taxon>Pleosporales</taxon>
        <taxon>Massarineae</taxon>
        <taxon>Didymosphaeriaceae</taxon>
        <taxon>Didymosphaeria</taxon>
    </lineage>
</organism>
<dbReference type="AlphaFoldDB" id="A0A9W8XMN1"/>
<keyword evidence="2" id="KW-1185">Reference proteome</keyword>
<gene>
    <name evidence="1" type="ORF">N0V89_005670</name>
</gene>
<dbReference type="Proteomes" id="UP001140513">
    <property type="component" value="Unassembled WGS sequence"/>
</dbReference>
<proteinExistence type="predicted"/>
<comment type="caution">
    <text evidence="1">The sequence shown here is derived from an EMBL/GenBank/DDBJ whole genome shotgun (WGS) entry which is preliminary data.</text>
</comment>
<accession>A0A9W8XMN1</accession>
<sequence>MKMGVEAPVNPEQEEKEQEDQMIALYGKTNCHWDQAGRGGDVVRKGANDLCESLSRLSLGDSDMWEWDGWGYWDAEARIAMLEETEEGIEVEGYCKWTFEGVDSMWVEHADECVAFLEEIKVALNSSLERKVASLEADRWMFEGESIRKI</sequence>
<evidence type="ECO:0000313" key="2">
    <source>
        <dbReference type="Proteomes" id="UP001140513"/>
    </source>
</evidence>